<dbReference type="Proteomes" id="UP000317648">
    <property type="component" value="Chromosome"/>
</dbReference>
<dbReference type="Gene3D" id="3.40.50.720">
    <property type="entry name" value="NAD(P)-binding Rossmann-like Domain"/>
    <property type="match status" value="1"/>
</dbReference>
<dbReference type="SUPFAM" id="SSF51735">
    <property type="entry name" value="NAD(P)-binding Rossmann-fold domains"/>
    <property type="match status" value="1"/>
</dbReference>
<dbReference type="KEGG" id="lcre:Pla8534_36570"/>
<dbReference type="PROSITE" id="PS51201">
    <property type="entry name" value="RCK_N"/>
    <property type="match status" value="1"/>
</dbReference>
<keyword evidence="1" id="KW-0175">Coiled coil</keyword>
<dbReference type="EMBL" id="CP036433">
    <property type="protein sequence ID" value="QDU95838.1"/>
    <property type="molecule type" value="Genomic_DNA"/>
</dbReference>
<dbReference type="AlphaFoldDB" id="A0A518DVH5"/>
<dbReference type="Pfam" id="PF02254">
    <property type="entry name" value="TrkA_N"/>
    <property type="match status" value="1"/>
</dbReference>
<evidence type="ECO:0000259" key="3">
    <source>
        <dbReference type="PROSITE" id="PS51201"/>
    </source>
</evidence>
<sequence length="629" mass="71418">MLARILGSILFVVTVCHVLITVFRDSIDSLRLFVVRRHHIICGYGRIGRQVTKDLLENQRLWRFFLGWFFPRVVVIETRKEHREIARHQLRGGLAVVGDATDEELLETVGLLRAKAIYIATGNDASNVEIAFDCFHLLRQNSPEGDPDRGSTNESAESEPRPIDDSPRLKCYVQLSDPTVREGFRKRWEEVSQELLIQVREFNPATNSGRQLVFEAAEKHRPACPEEVALYVLIGFGPAGKSMALQIAELAHFENHKRTRMLIVEQDCASVAGNFRAQFGAFTHSKCVFKEYGNVKFNPQGDDWNSRVLRPDCSYRVAEPGVEFACNAIFTERPAHFSDRAFQNMLERVTQEEHVKPVVIVCSENDRENLEIASVLADSLIDRCVKPLPFYVWLPDQPSLDAALTRRLELARAKAEKAEEVKAKAKALEAVQAKAEDTAAKEAEETPEAACMETTPPLHCTLHPFGKCEDSASLATFLDPKVERIAKAIRRDYNSKNPPKAPGPPARSWEMTTETDRRWNICPAAHAIIKRIMADHLKRKTGVSESDMIEMIAETEHNRWMAERLLDGWRFNPDDQGKKKHRQTLVPWNHLDELDLPDETSREKTKDRDQTLLSLRETALDVSGQSSVR</sequence>
<dbReference type="PANTHER" id="PTHR43833:SF11">
    <property type="entry name" value="VOLTAGE-GATED POTASSIUM CHANNEL KCH"/>
    <property type="match status" value="1"/>
</dbReference>
<dbReference type="InterPro" id="IPR003148">
    <property type="entry name" value="RCK_N"/>
</dbReference>
<accession>A0A518DVH5</accession>
<gene>
    <name evidence="4" type="ORF">Pla8534_36570</name>
</gene>
<name>A0A518DVH5_9BACT</name>
<evidence type="ECO:0000313" key="5">
    <source>
        <dbReference type="Proteomes" id="UP000317648"/>
    </source>
</evidence>
<feature type="region of interest" description="Disordered" evidence="2">
    <location>
        <begin position="142"/>
        <end position="167"/>
    </location>
</feature>
<reference evidence="4 5" key="1">
    <citation type="submission" date="2019-02" db="EMBL/GenBank/DDBJ databases">
        <title>Deep-cultivation of Planctomycetes and their phenomic and genomic characterization uncovers novel biology.</title>
        <authorList>
            <person name="Wiegand S."/>
            <person name="Jogler M."/>
            <person name="Boedeker C."/>
            <person name="Pinto D."/>
            <person name="Vollmers J."/>
            <person name="Rivas-Marin E."/>
            <person name="Kohn T."/>
            <person name="Peeters S.H."/>
            <person name="Heuer A."/>
            <person name="Rast P."/>
            <person name="Oberbeckmann S."/>
            <person name="Bunk B."/>
            <person name="Jeske O."/>
            <person name="Meyerdierks A."/>
            <person name="Storesund J.E."/>
            <person name="Kallscheuer N."/>
            <person name="Luecker S."/>
            <person name="Lage O.M."/>
            <person name="Pohl T."/>
            <person name="Merkel B.J."/>
            <person name="Hornburger P."/>
            <person name="Mueller R.-W."/>
            <person name="Bruemmer F."/>
            <person name="Labrenz M."/>
            <person name="Spormann A.M."/>
            <person name="Op den Camp H."/>
            <person name="Overmann J."/>
            <person name="Amann R."/>
            <person name="Jetten M.S.M."/>
            <person name="Mascher T."/>
            <person name="Medema M.H."/>
            <person name="Devos D.P."/>
            <person name="Kaster A.-K."/>
            <person name="Ovreas L."/>
            <person name="Rohde M."/>
            <person name="Galperin M.Y."/>
            <person name="Jogler C."/>
        </authorList>
    </citation>
    <scope>NUCLEOTIDE SEQUENCE [LARGE SCALE GENOMIC DNA]</scope>
    <source>
        <strain evidence="4 5">Pla85_3_4</strain>
    </source>
</reference>
<evidence type="ECO:0000256" key="1">
    <source>
        <dbReference type="SAM" id="Coils"/>
    </source>
</evidence>
<protein>
    <submittedName>
        <fullName evidence="4">Potassium transporter peripheral membrane component</fullName>
    </submittedName>
</protein>
<feature type="domain" description="RCK N-terminal" evidence="3">
    <location>
        <begin position="36"/>
        <end position="167"/>
    </location>
</feature>
<dbReference type="InterPro" id="IPR050721">
    <property type="entry name" value="Trk_Ktr_HKT_K-transport"/>
</dbReference>
<proteinExistence type="predicted"/>
<dbReference type="InterPro" id="IPR036291">
    <property type="entry name" value="NAD(P)-bd_dom_sf"/>
</dbReference>
<dbReference type="PANTHER" id="PTHR43833">
    <property type="entry name" value="POTASSIUM CHANNEL PROTEIN 2-RELATED-RELATED"/>
    <property type="match status" value="1"/>
</dbReference>
<feature type="region of interest" description="Disordered" evidence="2">
    <location>
        <begin position="491"/>
        <end position="512"/>
    </location>
</feature>
<keyword evidence="5" id="KW-1185">Reference proteome</keyword>
<dbReference type="GO" id="GO:0006813">
    <property type="term" value="P:potassium ion transport"/>
    <property type="evidence" value="ECO:0007669"/>
    <property type="project" value="InterPro"/>
</dbReference>
<dbReference type="Pfam" id="PF02026">
    <property type="entry name" value="RyR"/>
    <property type="match status" value="1"/>
</dbReference>
<organism evidence="4 5">
    <name type="scientific">Lignipirellula cremea</name>
    <dbReference type="NCBI Taxonomy" id="2528010"/>
    <lineage>
        <taxon>Bacteria</taxon>
        <taxon>Pseudomonadati</taxon>
        <taxon>Planctomycetota</taxon>
        <taxon>Planctomycetia</taxon>
        <taxon>Pirellulales</taxon>
        <taxon>Pirellulaceae</taxon>
        <taxon>Lignipirellula</taxon>
    </lineage>
</organism>
<evidence type="ECO:0000256" key="2">
    <source>
        <dbReference type="SAM" id="MobiDB-lite"/>
    </source>
</evidence>
<feature type="coiled-coil region" evidence="1">
    <location>
        <begin position="401"/>
        <end position="445"/>
    </location>
</feature>
<evidence type="ECO:0000313" key="4">
    <source>
        <dbReference type="EMBL" id="QDU95838.1"/>
    </source>
</evidence>
<dbReference type="InterPro" id="IPR003032">
    <property type="entry name" value="Ryanodine_rcpt"/>
</dbReference>
<feature type="compositionally biased region" description="Basic and acidic residues" evidence="2">
    <location>
        <begin position="158"/>
        <end position="167"/>
    </location>
</feature>
<dbReference type="Gene3D" id="6.20.350.10">
    <property type="match status" value="1"/>
</dbReference>